<dbReference type="Proteomes" id="UP000078582">
    <property type="component" value="Chromosome"/>
</dbReference>
<protein>
    <submittedName>
        <fullName evidence="2">Uncharacterized protein</fullName>
    </submittedName>
</protein>
<organism evidence="2 3">
    <name type="scientific">Loigolactobacillus backii</name>
    <dbReference type="NCBI Taxonomy" id="375175"/>
    <lineage>
        <taxon>Bacteria</taxon>
        <taxon>Bacillati</taxon>
        <taxon>Bacillota</taxon>
        <taxon>Bacilli</taxon>
        <taxon>Lactobacillales</taxon>
        <taxon>Lactobacillaceae</taxon>
        <taxon>Loigolactobacillus</taxon>
    </lineage>
</organism>
<dbReference type="SUPFAM" id="SSF54913">
    <property type="entry name" value="GlnB-like"/>
    <property type="match status" value="1"/>
</dbReference>
<dbReference type="GeneID" id="42981574"/>
<dbReference type="InterPro" id="IPR011322">
    <property type="entry name" value="N-reg_PII-like_a/b"/>
</dbReference>
<dbReference type="STRING" id="375175.AYR53_04860"/>
<proteinExistence type="inferred from homology"/>
<evidence type="ECO:0000313" key="3">
    <source>
        <dbReference type="Proteomes" id="UP000078582"/>
    </source>
</evidence>
<evidence type="ECO:0000256" key="1">
    <source>
        <dbReference type="ARBA" id="ARBA00010554"/>
    </source>
</evidence>
<keyword evidence="3" id="KW-1185">Reference proteome</keyword>
<dbReference type="RefSeq" id="WP_068281222.1">
    <property type="nucleotide sequence ID" value="NZ_CP014873.1"/>
</dbReference>
<sequence>MATGYLLRIVFNELEMDSGHHTLAHRVLRYLWAQHVAGVTMRKGMTGIDQHNKRHDSILEDEPFNDLPLIIESVLPAETYQAVVPGVNRIIANKGQISAASGQIGSEMMQTEGQHYVVKLFTET</sequence>
<reference evidence="2 3" key="1">
    <citation type="submission" date="2016-03" db="EMBL/GenBank/DDBJ databases">
        <title>Pediococcus and Lactobacillus from brewery environment - whole genome sequencing and assembly.</title>
        <authorList>
            <person name="Behr J."/>
            <person name="Geissler A.J."/>
            <person name="Vogel R.F."/>
        </authorList>
    </citation>
    <scope>NUCLEOTIDE SEQUENCE [LARGE SCALE GENOMIC DNA]</scope>
    <source>
        <strain evidence="2 3">TMW 1.1989</strain>
    </source>
</reference>
<comment type="similarity">
    <text evidence="1">Belongs to the UPF0166 family.</text>
</comment>
<gene>
    <name evidence="2" type="ORF">AYR53_04860</name>
</gene>
<name>A0A192H2J2_9LACO</name>
<dbReference type="InterPro" id="IPR015867">
    <property type="entry name" value="N-reg_PII/ATP_PRibTrfase_C"/>
</dbReference>
<accession>A0A192H2J2</accession>
<dbReference type="InterPro" id="IPR003793">
    <property type="entry name" value="UPF0166"/>
</dbReference>
<dbReference type="Pfam" id="PF02641">
    <property type="entry name" value="DUF190"/>
    <property type="match status" value="1"/>
</dbReference>
<dbReference type="AlphaFoldDB" id="A0A192H2J2"/>
<dbReference type="Gene3D" id="3.30.70.120">
    <property type="match status" value="1"/>
</dbReference>
<dbReference type="OrthoDB" id="9795599at2"/>
<evidence type="ECO:0000313" key="2">
    <source>
        <dbReference type="EMBL" id="ANK62161.1"/>
    </source>
</evidence>
<dbReference type="EMBL" id="CP014873">
    <property type="protein sequence ID" value="ANK62161.1"/>
    <property type="molecule type" value="Genomic_DNA"/>
</dbReference>